<evidence type="ECO:0000256" key="3">
    <source>
        <dbReference type="ARBA" id="ARBA00022840"/>
    </source>
</evidence>
<evidence type="ECO:0000313" key="5">
    <source>
        <dbReference type="EMBL" id="EEG49013.1"/>
    </source>
</evidence>
<reference evidence="5 6" key="2">
    <citation type="submission" date="2009-02" db="EMBL/GenBank/DDBJ databases">
        <title>Draft genome sequence of Blautia hydrogenotrophica DSM 10507 (Ruminococcus hydrogenotrophicus DSM 10507).</title>
        <authorList>
            <person name="Sudarsanam P."/>
            <person name="Ley R."/>
            <person name="Guruge J."/>
            <person name="Turnbaugh P.J."/>
            <person name="Mahowald M."/>
            <person name="Liep D."/>
            <person name="Gordon J."/>
        </authorList>
    </citation>
    <scope>NUCLEOTIDE SEQUENCE [LARGE SCALE GENOMIC DNA]</scope>
    <source>
        <strain evidence="6">DSM 10507 / JCM 14656 / S5a33</strain>
    </source>
</reference>
<evidence type="ECO:0000259" key="4">
    <source>
        <dbReference type="PROSITE" id="PS50893"/>
    </source>
</evidence>
<evidence type="ECO:0000256" key="1">
    <source>
        <dbReference type="ARBA" id="ARBA00022448"/>
    </source>
</evidence>
<dbReference type="GO" id="GO:0016887">
    <property type="term" value="F:ATP hydrolysis activity"/>
    <property type="evidence" value="ECO:0007669"/>
    <property type="project" value="InterPro"/>
</dbReference>
<dbReference type="SMART" id="SM00382">
    <property type="entry name" value="AAA"/>
    <property type="match status" value="1"/>
</dbReference>
<dbReference type="PROSITE" id="PS50893">
    <property type="entry name" value="ABC_TRANSPORTER_2"/>
    <property type="match status" value="1"/>
</dbReference>
<proteinExistence type="predicted"/>
<dbReference type="eggNOG" id="COG1131">
    <property type="taxonomic scope" value="Bacteria"/>
</dbReference>
<keyword evidence="2" id="KW-0547">Nucleotide-binding</keyword>
<protein>
    <recommendedName>
        <fullName evidence="4">ABC transporter domain-containing protein</fullName>
    </recommendedName>
</protein>
<dbReference type="Proteomes" id="UP000003100">
    <property type="component" value="Unassembled WGS sequence"/>
</dbReference>
<keyword evidence="6" id="KW-1185">Reference proteome</keyword>
<gene>
    <name evidence="5" type="ORF">RUMHYD_02084</name>
</gene>
<feature type="domain" description="ABC transporter" evidence="4">
    <location>
        <begin position="5"/>
        <end position="229"/>
    </location>
</feature>
<evidence type="ECO:0000256" key="2">
    <source>
        <dbReference type="ARBA" id="ARBA00022741"/>
    </source>
</evidence>
<comment type="caution">
    <text evidence="5">The sequence shown here is derived from an EMBL/GenBank/DDBJ whole genome shotgun (WGS) entry which is preliminary data.</text>
</comment>
<dbReference type="SUPFAM" id="SSF52540">
    <property type="entry name" value="P-loop containing nucleoside triphosphate hydrolases"/>
    <property type="match status" value="1"/>
</dbReference>
<evidence type="ECO:0000313" key="6">
    <source>
        <dbReference type="Proteomes" id="UP000003100"/>
    </source>
</evidence>
<dbReference type="PANTHER" id="PTHR42939">
    <property type="entry name" value="ABC TRANSPORTER ATP-BINDING PROTEIN ALBC-RELATED"/>
    <property type="match status" value="1"/>
</dbReference>
<keyword evidence="1" id="KW-0813">Transport</keyword>
<reference evidence="5 6" key="1">
    <citation type="submission" date="2009-01" db="EMBL/GenBank/DDBJ databases">
        <authorList>
            <person name="Fulton L."/>
            <person name="Clifton S."/>
            <person name="Fulton B."/>
            <person name="Xu J."/>
            <person name="Minx P."/>
            <person name="Pepin K.H."/>
            <person name="Johnson M."/>
            <person name="Bhonagiri V."/>
            <person name="Nash W.E."/>
            <person name="Mardis E.R."/>
            <person name="Wilson R.K."/>
        </authorList>
    </citation>
    <scope>NUCLEOTIDE SEQUENCE [LARGE SCALE GENOMIC DNA]</scope>
    <source>
        <strain evidence="6">DSM 10507 / JCM 14656 / S5a33</strain>
    </source>
</reference>
<dbReference type="Gene3D" id="3.40.50.300">
    <property type="entry name" value="P-loop containing nucleotide triphosphate hydrolases"/>
    <property type="match status" value="1"/>
</dbReference>
<sequence length="285" mass="31916">MNKMLKLENVRKQYPGFLLDCSLEVPEGYITGLIGQNGAGKTTTFKAILDLISVDSGKITVMGKDHQELNQKDREKIGVVLAGSSFYDGLNVRQIASVMEQMYPQFSGGEFLKLCGRFGLPGDKKLREFSTGMSAKLKLLTAISHNPRLLILDEPTAGLDVVARGEILDMLRTYMEDGTRSILISSHISSDLEGLCDDLYMIHGGKVILHEETDVLLNNYALLKVSEAQYRRLERKYLLRVKKESYGYNCLTRHGQFFLENYPDMVVETGSMDNVIMMLVKGEGV</sequence>
<dbReference type="CDD" id="cd03230">
    <property type="entry name" value="ABC_DR_subfamily_A"/>
    <property type="match status" value="1"/>
</dbReference>
<accession>C0CMJ9</accession>
<dbReference type="AlphaFoldDB" id="C0CMJ9"/>
<dbReference type="Pfam" id="PF00005">
    <property type="entry name" value="ABC_tran"/>
    <property type="match status" value="1"/>
</dbReference>
<dbReference type="InterPro" id="IPR003439">
    <property type="entry name" value="ABC_transporter-like_ATP-bd"/>
</dbReference>
<keyword evidence="3" id="KW-0067">ATP-binding</keyword>
<dbReference type="InterPro" id="IPR003593">
    <property type="entry name" value="AAA+_ATPase"/>
</dbReference>
<dbReference type="PATRIC" id="fig|476272.21.peg.1513"/>
<dbReference type="EMBL" id="ACBZ01000110">
    <property type="protein sequence ID" value="EEG49013.1"/>
    <property type="molecule type" value="Genomic_DNA"/>
</dbReference>
<dbReference type="HOGENOM" id="CLU_000604_1_2_9"/>
<dbReference type="GO" id="GO:0005524">
    <property type="term" value="F:ATP binding"/>
    <property type="evidence" value="ECO:0007669"/>
    <property type="project" value="UniProtKB-KW"/>
</dbReference>
<dbReference type="InterPro" id="IPR027417">
    <property type="entry name" value="P-loop_NTPase"/>
</dbReference>
<dbReference type="PANTHER" id="PTHR42939:SF3">
    <property type="entry name" value="ABC TRANSPORTER ATP-BINDING COMPONENT"/>
    <property type="match status" value="1"/>
</dbReference>
<organism evidence="5 6">
    <name type="scientific">Blautia hydrogenotrophica (strain DSM 10507 / JCM 14656 / S5a33)</name>
    <name type="common">Ruminococcus hydrogenotrophicus</name>
    <dbReference type="NCBI Taxonomy" id="476272"/>
    <lineage>
        <taxon>Bacteria</taxon>
        <taxon>Bacillati</taxon>
        <taxon>Bacillota</taxon>
        <taxon>Clostridia</taxon>
        <taxon>Lachnospirales</taxon>
        <taxon>Lachnospiraceae</taxon>
        <taxon>Blautia</taxon>
    </lineage>
</organism>
<dbReference type="InterPro" id="IPR051782">
    <property type="entry name" value="ABC_Transporter_VariousFunc"/>
</dbReference>
<name>C0CMJ9_BLAHS</name>